<name>A0A2G5CDX3_AQUCA</name>
<organism evidence="8 9">
    <name type="scientific">Aquilegia coerulea</name>
    <name type="common">Rocky mountain columbine</name>
    <dbReference type="NCBI Taxonomy" id="218851"/>
    <lineage>
        <taxon>Eukaryota</taxon>
        <taxon>Viridiplantae</taxon>
        <taxon>Streptophyta</taxon>
        <taxon>Embryophyta</taxon>
        <taxon>Tracheophyta</taxon>
        <taxon>Spermatophyta</taxon>
        <taxon>Magnoliopsida</taxon>
        <taxon>Ranunculales</taxon>
        <taxon>Ranunculaceae</taxon>
        <taxon>Thalictroideae</taxon>
        <taxon>Aquilegia</taxon>
    </lineage>
</organism>
<dbReference type="PRINTS" id="PR00348">
    <property type="entry name" value="UBIQUITIN"/>
</dbReference>
<protein>
    <recommendedName>
        <fullName evidence="7">Ubiquitin-like domain-containing protein</fullName>
    </recommendedName>
</protein>
<feature type="region of interest" description="Disordered" evidence="5">
    <location>
        <begin position="314"/>
        <end position="343"/>
    </location>
</feature>
<gene>
    <name evidence="8" type="ORF">AQUCO_06000067v1</name>
</gene>
<evidence type="ECO:0000256" key="5">
    <source>
        <dbReference type="SAM" id="MobiDB-lite"/>
    </source>
</evidence>
<comment type="similarity">
    <text evidence="2">Belongs to the ubiquitin family.</text>
</comment>
<feature type="domain" description="Ubiquitin-like" evidence="7">
    <location>
        <begin position="436"/>
        <end position="511"/>
    </location>
</feature>
<comment type="cofactor">
    <cofactor evidence="1">
        <name>a divalent metal cation</name>
        <dbReference type="ChEBI" id="CHEBI:60240"/>
    </cofactor>
</comment>
<dbReference type="PROSITE" id="PS00299">
    <property type="entry name" value="UBIQUITIN_1"/>
    <property type="match status" value="1"/>
</dbReference>
<dbReference type="PROSITE" id="PS50053">
    <property type="entry name" value="UBIQUITIN_2"/>
    <property type="match status" value="1"/>
</dbReference>
<evidence type="ECO:0000313" key="9">
    <source>
        <dbReference type="Proteomes" id="UP000230069"/>
    </source>
</evidence>
<dbReference type="InterPro" id="IPR024752">
    <property type="entry name" value="Myb/SANT-like_dom"/>
</dbReference>
<dbReference type="AlphaFoldDB" id="A0A2G5CDX3"/>
<evidence type="ECO:0000256" key="1">
    <source>
        <dbReference type="ARBA" id="ARBA00001968"/>
    </source>
</evidence>
<dbReference type="SUPFAM" id="SSF54236">
    <property type="entry name" value="Ubiquitin-like"/>
    <property type="match status" value="1"/>
</dbReference>
<keyword evidence="6" id="KW-0472">Membrane</keyword>
<evidence type="ECO:0000256" key="6">
    <source>
        <dbReference type="SAM" id="Phobius"/>
    </source>
</evidence>
<keyword evidence="4" id="KW-0479">Metal-binding</keyword>
<evidence type="ECO:0000256" key="2">
    <source>
        <dbReference type="ARBA" id="ARBA00008430"/>
    </source>
</evidence>
<dbReference type="PANTHER" id="PTHR10666">
    <property type="entry name" value="UBIQUITIN"/>
    <property type="match status" value="1"/>
</dbReference>
<feature type="compositionally biased region" description="Polar residues" evidence="5">
    <location>
        <begin position="318"/>
        <end position="343"/>
    </location>
</feature>
<dbReference type="Pfam" id="PF12776">
    <property type="entry name" value="Myb_DNA-bind_3"/>
    <property type="match status" value="1"/>
</dbReference>
<keyword evidence="6" id="KW-1133">Transmembrane helix</keyword>
<evidence type="ECO:0000259" key="7">
    <source>
        <dbReference type="PROSITE" id="PS50053"/>
    </source>
</evidence>
<dbReference type="InterPro" id="IPR000626">
    <property type="entry name" value="Ubiquitin-like_dom"/>
</dbReference>
<keyword evidence="6" id="KW-0812">Transmembrane</keyword>
<keyword evidence="3" id="KW-1017">Isopeptide bond</keyword>
<evidence type="ECO:0000313" key="8">
    <source>
        <dbReference type="EMBL" id="PIA29459.1"/>
    </source>
</evidence>
<dbReference type="InterPro" id="IPR029071">
    <property type="entry name" value="Ubiquitin-like_domsf"/>
</dbReference>
<dbReference type="InterPro" id="IPR019954">
    <property type="entry name" value="Ubiquitin_CS"/>
</dbReference>
<evidence type="ECO:0000256" key="4">
    <source>
        <dbReference type="ARBA" id="ARBA00022723"/>
    </source>
</evidence>
<dbReference type="Proteomes" id="UP000230069">
    <property type="component" value="Unassembled WGS sequence"/>
</dbReference>
<dbReference type="GO" id="GO:0046872">
    <property type="term" value="F:metal ion binding"/>
    <property type="evidence" value="ECO:0007669"/>
    <property type="project" value="UniProtKB-KW"/>
</dbReference>
<dbReference type="FunCoup" id="A0A2G5CDX3">
    <property type="interactions" value="34"/>
</dbReference>
<dbReference type="OrthoDB" id="776343at2759"/>
<dbReference type="EMBL" id="KZ305077">
    <property type="protein sequence ID" value="PIA29459.1"/>
    <property type="molecule type" value="Genomic_DNA"/>
</dbReference>
<feature type="transmembrane region" description="Helical" evidence="6">
    <location>
        <begin position="37"/>
        <end position="58"/>
    </location>
</feature>
<keyword evidence="9" id="KW-1185">Reference proteome</keyword>
<proteinExistence type="inferred from homology"/>
<dbReference type="Pfam" id="PF13359">
    <property type="entry name" value="DDE_Tnp_4"/>
    <property type="match status" value="1"/>
</dbReference>
<reference evidence="8 9" key="1">
    <citation type="submission" date="2017-09" db="EMBL/GenBank/DDBJ databases">
        <title>WGS assembly of Aquilegia coerulea Goldsmith.</title>
        <authorList>
            <person name="Hodges S."/>
            <person name="Kramer E."/>
            <person name="Nordborg M."/>
            <person name="Tomkins J."/>
            <person name="Borevitz J."/>
            <person name="Derieg N."/>
            <person name="Yan J."/>
            <person name="Mihaltcheva S."/>
            <person name="Hayes R.D."/>
            <person name="Rokhsar D."/>
        </authorList>
    </citation>
    <scope>NUCLEOTIDE SEQUENCE [LARGE SCALE GENOMIC DNA]</scope>
    <source>
        <strain evidence="9">cv. Goldsmith</strain>
    </source>
</reference>
<dbReference type="InterPro" id="IPR050158">
    <property type="entry name" value="Ubiquitin_ubiquitin-like"/>
</dbReference>
<dbReference type="InParanoid" id="A0A2G5CDX3"/>
<dbReference type="Pfam" id="PF00240">
    <property type="entry name" value="ubiquitin"/>
    <property type="match status" value="1"/>
</dbReference>
<dbReference type="Gene3D" id="3.10.20.90">
    <property type="entry name" value="Phosphatidylinositol 3-kinase Catalytic Subunit, Chain A, domain 1"/>
    <property type="match status" value="1"/>
</dbReference>
<dbReference type="CDD" id="cd01803">
    <property type="entry name" value="Ubl_ubiquitin"/>
    <property type="match status" value="1"/>
</dbReference>
<dbReference type="GO" id="GO:0003729">
    <property type="term" value="F:mRNA binding"/>
    <property type="evidence" value="ECO:0007669"/>
    <property type="project" value="UniProtKB-ARBA"/>
</dbReference>
<dbReference type="InterPro" id="IPR019956">
    <property type="entry name" value="Ubiquitin_dom"/>
</dbReference>
<dbReference type="SMART" id="SM00213">
    <property type="entry name" value="UBQ"/>
    <property type="match status" value="1"/>
</dbReference>
<dbReference type="FunFam" id="3.10.20.90:FF:000009">
    <property type="entry name" value="Ubiquitin-60S ribosomal protein"/>
    <property type="match status" value="1"/>
</dbReference>
<dbReference type="InterPro" id="IPR027806">
    <property type="entry name" value="HARBI1_dom"/>
</dbReference>
<accession>A0A2G5CDX3</accession>
<evidence type="ECO:0000256" key="3">
    <source>
        <dbReference type="ARBA" id="ARBA00022499"/>
    </source>
</evidence>
<sequence>MICKRNGGLKKMNEVGKVVRERISTMEDDESSRKRKLAVVAAAQVVVANAMAVGYVLLNIPREPHINRDVERESYMKSILTNEDKCRANLRMGVDAFQQLCELIRRQNILRESQNCTLEFKDCVGALDGTHIVASVPIEEQDKFRGRKLITTQNVLAACSFDLKFTYVLTGWEGTAHDQRVLDNALERSNPLVVPPGRYYLVDADYTHQPGFFGPYRATIYHLQEHEGRTPRDEKELFNLRHAHLRSTIERAFGVLKQRWAILSTKSHYSYETQVKIAMACFILHNHITEVDPNDSFVKDYDKQKKTTHIIDSLDDAPSTSSFKSNSATASGEASSSPPFFGVDNQTTKPTSLEALIAAQTSGTTITFAIVDGWVERVQASGGTGKSSMSDVVADSEVQALISPTREIASQTEKVSLVIGNYYINLQAHACVEGKMHIFVKTVTGKTITLEVESSNTIDNVKTKIQDKEGIPLDQQRLIFAGKQLEDGRTLADYNIQKESTLHLVLRLRGGMENEGKKVAQLRWTKAMDNVLIDMLVDAAKEGKKTGNKWHSSVWTNLIATLSNKTNEVVQSSHIENRMRQMKIEYRNFIELKEKNGVAYDSVKQSVDMSDEYWDDLLKLPKGKEKFKAFRERGIKWDLDKLAIIIGNSHATEYMF</sequence>